<keyword evidence="1" id="KW-0732">Signal</keyword>
<proteinExistence type="predicted"/>
<feature type="chain" id="PRO_5032470163" evidence="1">
    <location>
        <begin position="20"/>
        <end position="170"/>
    </location>
</feature>
<protein>
    <submittedName>
        <fullName evidence="2">Uncharacterized protein</fullName>
    </submittedName>
</protein>
<evidence type="ECO:0000313" key="2">
    <source>
        <dbReference type="EMBL" id="MBC2595527.1"/>
    </source>
</evidence>
<comment type="caution">
    <text evidence="2">The sequence shown here is derived from an EMBL/GenBank/DDBJ whole genome shotgun (WGS) entry which is preliminary data.</text>
</comment>
<organism evidence="2 3">
    <name type="scientific">Ruficoccus amylovorans</name>
    <dbReference type="NCBI Taxonomy" id="1804625"/>
    <lineage>
        <taxon>Bacteria</taxon>
        <taxon>Pseudomonadati</taxon>
        <taxon>Verrucomicrobiota</taxon>
        <taxon>Opitutia</taxon>
        <taxon>Puniceicoccales</taxon>
        <taxon>Cerasicoccaceae</taxon>
        <taxon>Ruficoccus</taxon>
    </lineage>
</organism>
<reference evidence="2 3" key="1">
    <citation type="submission" date="2020-07" db="EMBL/GenBank/DDBJ databases">
        <authorList>
            <person name="Feng X."/>
        </authorList>
    </citation>
    <scope>NUCLEOTIDE SEQUENCE [LARGE SCALE GENOMIC DNA]</scope>
    <source>
        <strain evidence="2 3">JCM31066</strain>
    </source>
</reference>
<name>A0A842HJ47_9BACT</name>
<dbReference type="RefSeq" id="WP_185676478.1">
    <property type="nucleotide sequence ID" value="NZ_JACHVB010000043.1"/>
</dbReference>
<dbReference type="Proteomes" id="UP000546464">
    <property type="component" value="Unassembled WGS sequence"/>
</dbReference>
<keyword evidence="3" id="KW-1185">Reference proteome</keyword>
<sequence>MKSLSLLFICCCLPILAHAKEHAYGIGNWIRDEHLEVGKKIVIDFGNASKSDDEKLRPDERKEGFVVYWGTWPQEDTALIFTQKKIDSTRSKMIPKEGGVVIDYIYVSVGREREFLDKVYRAPVEVRTTSDGTQTFINDKDVAMQMASNSSKRIDVVLAQVGNRWVVVYK</sequence>
<evidence type="ECO:0000313" key="3">
    <source>
        <dbReference type="Proteomes" id="UP000546464"/>
    </source>
</evidence>
<feature type="signal peptide" evidence="1">
    <location>
        <begin position="1"/>
        <end position="19"/>
    </location>
</feature>
<gene>
    <name evidence="2" type="ORF">H5P28_14770</name>
</gene>
<evidence type="ECO:0000256" key="1">
    <source>
        <dbReference type="SAM" id="SignalP"/>
    </source>
</evidence>
<dbReference type="EMBL" id="JACHVB010000043">
    <property type="protein sequence ID" value="MBC2595527.1"/>
    <property type="molecule type" value="Genomic_DNA"/>
</dbReference>
<dbReference type="AlphaFoldDB" id="A0A842HJ47"/>
<accession>A0A842HJ47</accession>